<evidence type="ECO:0000256" key="1">
    <source>
        <dbReference type="ARBA" id="ARBA00004496"/>
    </source>
</evidence>
<keyword evidence="5" id="KW-0067">ATP-binding</keyword>
<comment type="subcellular location">
    <subcellularLocation>
        <location evidence="1">Cytoplasm</location>
    </subcellularLocation>
</comment>
<dbReference type="GO" id="GO:0030254">
    <property type="term" value="P:protein secretion by the type III secretion system"/>
    <property type="evidence" value="ECO:0007669"/>
    <property type="project" value="InterPro"/>
</dbReference>
<evidence type="ECO:0000256" key="3">
    <source>
        <dbReference type="ARBA" id="ARBA00022490"/>
    </source>
</evidence>
<dbReference type="SMART" id="SM00382">
    <property type="entry name" value="AAA"/>
    <property type="match status" value="1"/>
</dbReference>
<dbReference type="InterPro" id="IPR000194">
    <property type="entry name" value="ATPase_F1/V1/A1_a/bsu_nucl-bd"/>
</dbReference>
<keyword evidence="6" id="KW-0653">Protein transport</keyword>
<evidence type="ECO:0000259" key="9">
    <source>
        <dbReference type="SMART" id="SM00382"/>
    </source>
</evidence>
<protein>
    <submittedName>
        <fullName evidence="10">Flagellum-specific ATP synthase</fullName>
    </submittedName>
</protein>
<reference evidence="11" key="1">
    <citation type="submission" date="2016-10" db="EMBL/GenBank/DDBJ databases">
        <authorList>
            <person name="Varghese N."/>
            <person name="Submissions S."/>
        </authorList>
    </citation>
    <scope>NUCLEOTIDE SEQUENCE [LARGE SCALE GENOMIC DNA]</scope>
    <source>
        <strain evidence="11">DSM 16477</strain>
    </source>
</reference>
<dbReference type="RefSeq" id="WP_093738508.1">
    <property type="nucleotide sequence ID" value="NZ_FNBP01000001.1"/>
</dbReference>
<dbReference type="InterPro" id="IPR005714">
    <property type="entry name" value="ATPase_T3SS_FliI/YscN"/>
</dbReference>
<keyword evidence="3" id="KW-0963">Cytoplasm</keyword>
<dbReference type="SUPFAM" id="SSF52540">
    <property type="entry name" value="P-loop containing nucleoside triphosphate hydrolases"/>
    <property type="match status" value="1"/>
</dbReference>
<evidence type="ECO:0000256" key="6">
    <source>
        <dbReference type="ARBA" id="ARBA00022927"/>
    </source>
</evidence>
<dbReference type="FunFam" id="3.40.50.12240:FF:000002">
    <property type="entry name" value="Flagellum-specific ATP synthase FliI"/>
    <property type="match status" value="1"/>
</dbReference>
<dbReference type="GO" id="GO:0008564">
    <property type="term" value="F:protein-exporting ATPase activity"/>
    <property type="evidence" value="ECO:0007669"/>
    <property type="project" value="UniProtKB-EC"/>
</dbReference>
<dbReference type="OrthoDB" id="9801639at2"/>
<keyword evidence="11" id="KW-1185">Reference proteome</keyword>
<keyword evidence="2" id="KW-0813">Transport</keyword>
<evidence type="ECO:0000256" key="8">
    <source>
        <dbReference type="ARBA" id="ARBA00034006"/>
    </source>
</evidence>
<dbReference type="CDD" id="cd01136">
    <property type="entry name" value="ATPase_flagellum-secretory_path_III"/>
    <property type="match status" value="1"/>
</dbReference>
<dbReference type="InterPro" id="IPR003593">
    <property type="entry name" value="AAA+_ATPase"/>
</dbReference>
<dbReference type="Gene3D" id="3.40.50.12240">
    <property type="match status" value="1"/>
</dbReference>
<dbReference type="GO" id="GO:0030257">
    <property type="term" value="C:type III protein secretion system complex"/>
    <property type="evidence" value="ECO:0007669"/>
    <property type="project" value="InterPro"/>
</dbReference>
<dbReference type="AlphaFoldDB" id="A0A1G7I9P4"/>
<dbReference type="GO" id="GO:0005737">
    <property type="term" value="C:cytoplasm"/>
    <property type="evidence" value="ECO:0007669"/>
    <property type="project" value="UniProtKB-SubCell"/>
</dbReference>
<dbReference type="STRING" id="218672.SAMN04489759_101339"/>
<dbReference type="NCBIfam" id="TIGR01026">
    <property type="entry name" value="fliI_yscN"/>
    <property type="match status" value="1"/>
</dbReference>
<comment type="catalytic activity">
    <reaction evidence="8">
        <text>ATP + H2O + cellular proteinSide 1 = ADP + phosphate + cellular proteinSide 2.</text>
        <dbReference type="EC" id="7.4.2.8"/>
    </reaction>
</comment>
<dbReference type="InterPro" id="IPR040627">
    <property type="entry name" value="T3SS_ATPase_C"/>
</dbReference>
<evidence type="ECO:0000256" key="2">
    <source>
        <dbReference type="ARBA" id="ARBA00022448"/>
    </source>
</evidence>
<dbReference type="PANTHER" id="PTHR15184:SF9">
    <property type="entry name" value="SPI-1 TYPE 3 SECRETION SYSTEM ATPASE"/>
    <property type="match status" value="1"/>
</dbReference>
<gene>
    <name evidence="10" type="ORF">SAMN04489759_101339</name>
</gene>
<keyword evidence="7" id="KW-1278">Translocase</keyword>
<proteinExistence type="predicted"/>
<evidence type="ECO:0000256" key="4">
    <source>
        <dbReference type="ARBA" id="ARBA00022741"/>
    </source>
</evidence>
<dbReference type="InterPro" id="IPR020003">
    <property type="entry name" value="ATPase_a/bsu_AS"/>
</dbReference>
<feature type="domain" description="AAA+ ATPase" evidence="9">
    <location>
        <begin position="160"/>
        <end position="344"/>
    </location>
</feature>
<evidence type="ECO:0000313" key="11">
    <source>
        <dbReference type="Proteomes" id="UP000199399"/>
    </source>
</evidence>
<keyword evidence="4" id="KW-0547">Nucleotide-binding</keyword>
<dbReference type="Pfam" id="PF18269">
    <property type="entry name" value="T3SS_ATPase_C"/>
    <property type="match status" value="1"/>
</dbReference>
<dbReference type="GO" id="GO:0005524">
    <property type="term" value="F:ATP binding"/>
    <property type="evidence" value="ECO:0007669"/>
    <property type="project" value="UniProtKB-KW"/>
</dbReference>
<organism evidence="10 11">
    <name type="scientific">Sulfitobacter delicatus</name>
    <dbReference type="NCBI Taxonomy" id="218672"/>
    <lineage>
        <taxon>Bacteria</taxon>
        <taxon>Pseudomonadati</taxon>
        <taxon>Pseudomonadota</taxon>
        <taxon>Alphaproteobacteria</taxon>
        <taxon>Rhodobacterales</taxon>
        <taxon>Roseobacteraceae</taxon>
        <taxon>Sulfitobacter</taxon>
    </lineage>
</organism>
<dbReference type="Proteomes" id="UP000199399">
    <property type="component" value="Unassembled WGS sequence"/>
</dbReference>
<evidence type="ECO:0000313" key="10">
    <source>
        <dbReference type="EMBL" id="SDF09477.1"/>
    </source>
</evidence>
<dbReference type="Pfam" id="PF00006">
    <property type="entry name" value="ATP-synt_ab"/>
    <property type="match status" value="1"/>
</dbReference>
<sequence>MTFETHLDGLMAQIDSLDVVRPVGRVTRVEAGVIHISGLADTARIGDAITVARQDSTALSGEVVQLRDDILVALPDAAPDGVSLNSRALLQPPFTIAPSDEWIGRVIDPTGAPLDGRPLLQGPVARPLQSPPPPAATRRALGSRIDTGLAVMNTMLPVVKGQRVGLFAGSGVGKSSLMGHLAQHMQADVVVIALIGERGRELRHFMEDVLGPEGLARSVLITATSDQSPLQRRRCAWTGMAVAEHFRAEGKSVLFMADSITRFAEAHREVAVAAGEAPVLRGYPPSTAHLIMALCERAGPGLADEGDMTGIFSVLVAGSDMDEPVADILRGVLDGHIVLDRTIAERGRYPAIDVLRSVSRSLPAAATDEENDMLKRARRLLGVYDRNAMMIRAGLYAQGSDPEVDQAIAAWEDLDAFLARVERQGIAQSFKQLDLLLRRVKQASPPRGRGNPAG</sequence>
<dbReference type="InterPro" id="IPR050053">
    <property type="entry name" value="ATPase_alpha/beta_chains"/>
</dbReference>
<dbReference type="GO" id="GO:0046933">
    <property type="term" value="F:proton-transporting ATP synthase activity, rotational mechanism"/>
    <property type="evidence" value="ECO:0007669"/>
    <property type="project" value="TreeGrafter"/>
</dbReference>
<dbReference type="PANTHER" id="PTHR15184">
    <property type="entry name" value="ATP SYNTHASE"/>
    <property type="match status" value="1"/>
</dbReference>
<dbReference type="GO" id="GO:0016887">
    <property type="term" value="F:ATP hydrolysis activity"/>
    <property type="evidence" value="ECO:0007669"/>
    <property type="project" value="InterPro"/>
</dbReference>
<evidence type="ECO:0000256" key="5">
    <source>
        <dbReference type="ARBA" id="ARBA00022840"/>
    </source>
</evidence>
<name>A0A1G7I9P4_9RHOB</name>
<dbReference type="InterPro" id="IPR027417">
    <property type="entry name" value="P-loop_NTPase"/>
</dbReference>
<evidence type="ECO:0000256" key="7">
    <source>
        <dbReference type="ARBA" id="ARBA00022967"/>
    </source>
</evidence>
<accession>A0A1G7I9P4</accession>
<dbReference type="PROSITE" id="PS00152">
    <property type="entry name" value="ATPASE_ALPHA_BETA"/>
    <property type="match status" value="1"/>
</dbReference>
<dbReference type="EMBL" id="FNBP01000001">
    <property type="protein sequence ID" value="SDF09477.1"/>
    <property type="molecule type" value="Genomic_DNA"/>
</dbReference>